<reference evidence="3" key="1">
    <citation type="submission" date="2022-07" db="EMBL/GenBank/DDBJ databases">
        <title>Fungi with potential for degradation of polypropylene.</title>
        <authorList>
            <person name="Gostincar C."/>
        </authorList>
    </citation>
    <scope>NUCLEOTIDE SEQUENCE</scope>
    <source>
        <strain evidence="3">EXF-13308</strain>
    </source>
</reference>
<evidence type="ECO:0000256" key="1">
    <source>
        <dbReference type="SAM" id="MobiDB-lite"/>
    </source>
</evidence>
<evidence type="ECO:0000259" key="2">
    <source>
        <dbReference type="Pfam" id="PF20150"/>
    </source>
</evidence>
<sequence length="354" mass="39250">MALTPIIGSNGNLHMELPPLKEERGDDAASVGQVSPRKTTDIASLAPLQGSNIHASRLPSLSTLRLSTPSGQNKKRGGVRKKPAVPLELLRRSRRLAAKQGPAKTFDRFFRRLPGELQLIIWDIAVADESNARCVVVRNSSAAGFASDAITNNPMPPLWRACVDSRAAMLRCYRLMFGRLDPAASSGRSPPTTHRDPDAQLFDPSRDVALFQPCGIGCRGAHCAKRQFSLYDRVHVRAIAVQMEPHWVAAVSSPIWLTIITSFPNLETLYVIRKKVFGSAPYEPGWDEDLASTADVPRSLARVRFLEDAEQLLWHRFLTWKRRVASLDDDQRKALKNIEFVTVVERKFGGAAVV</sequence>
<feature type="compositionally biased region" description="Low complexity" evidence="1">
    <location>
        <begin position="59"/>
        <end position="70"/>
    </location>
</feature>
<name>A0AA38R9A8_9PEZI</name>
<dbReference type="PANTHER" id="PTHR35910">
    <property type="entry name" value="2EXR DOMAIN-CONTAINING PROTEIN"/>
    <property type="match status" value="1"/>
</dbReference>
<dbReference type="EMBL" id="JANBVO010000070">
    <property type="protein sequence ID" value="KAJ9131233.1"/>
    <property type="molecule type" value="Genomic_DNA"/>
</dbReference>
<dbReference type="Pfam" id="PF20150">
    <property type="entry name" value="2EXR"/>
    <property type="match status" value="1"/>
</dbReference>
<dbReference type="PANTHER" id="PTHR35910:SF6">
    <property type="entry name" value="2EXR DOMAIN-CONTAINING PROTEIN"/>
    <property type="match status" value="1"/>
</dbReference>
<organism evidence="3 4">
    <name type="scientific">Pleurostoma richardsiae</name>
    <dbReference type="NCBI Taxonomy" id="41990"/>
    <lineage>
        <taxon>Eukaryota</taxon>
        <taxon>Fungi</taxon>
        <taxon>Dikarya</taxon>
        <taxon>Ascomycota</taxon>
        <taxon>Pezizomycotina</taxon>
        <taxon>Sordariomycetes</taxon>
        <taxon>Sordariomycetidae</taxon>
        <taxon>Calosphaeriales</taxon>
        <taxon>Pleurostomataceae</taxon>
        <taxon>Pleurostoma</taxon>
    </lineage>
</organism>
<gene>
    <name evidence="3" type="ORF">NKR23_g11801</name>
</gene>
<dbReference type="Proteomes" id="UP001174694">
    <property type="component" value="Unassembled WGS sequence"/>
</dbReference>
<feature type="region of interest" description="Disordered" evidence="1">
    <location>
        <begin position="59"/>
        <end position="82"/>
    </location>
</feature>
<dbReference type="AlphaFoldDB" id="A0AA38R9A8"/>
<protein>
    <recommendedName>
        <fullName evidence="2">2EXR domain-containing protein</fullName>
    </recommendedName>
</protein>
<proteinExistence type="predicted"/>
<feature type="compositionally biased region" description="Basic residues" evidence="1">
    <location>
        <begin position="73"/>
        <end position="82"/>
    </location>
</feature>
<evidence type="ECO:0000313" key="3">
    <source>
        <dbReference type="EMBL" id="KAJ9131233.1"/>
    </source>
</evidence>
<accession>A0AA38R9A8</accession>
<feature type="domain" description="2EXR" evidence="2">
    <location>
        <begin position="109"/>
        <end position="208"/>
    </location>
</feature>
<keyword evidence="4" id="KW-1185">Reference proteome</keyword>
<dbReference type="InterPro" id="IPR045518">
    <property type="entry name" value="2EXR"/>
</dbReference>
<comment type="caution">
    <text evidence="3">The sequence shown here is derived from an EMBL/GenBank/DDBJ whole genome shotgun (WGS) entry which is preliminary data.</text>
</comment>
<evidence type="ECO:0000313" key="4">
    <source>
        <dbReference type="Proteomes" id="UP001174694"/>
    </source>
</evidence>